<evidence type="ECO:0000259" key="2">
    <source>
        <dbReference type="PROSITE" id="PS51425"/>
    </source>
</evidence>
<dbReference type="InterPro" id="IPR016024">
    <property type="entry name" value="ARM-type_fold"/>
</dbReference>
<dbReference type="PANTHER" id="PTHR11199">
    <property type="entry name" value="STROMAL ANTIGEN"/>
    <property type="match status" value="1"/>
</dbReference>
<gene>
    <name evidence="3" type="ORF">PCASD_12854</name>
</gene>
<feature type="compositionally biased region" description="Acidic residues" evidence="1">
    <location>
        <begin position="1120"/>
        <end position="1132"/>
    </location>
</feature>
<accession>A0A2N5TB47</accession>
<dbReference type="Proteomes" id="UP000235392">
    <property type="component" value="Unassembled WGS sequence"/>
</dbReference>
<dbReference type="GO" id="GO:0007062">
    <property type="term" value="P:sister chromatid cohesion"/>
    <property type="evidence" value="ECO:0007669"/>
    <property type="project" value="UniProtKB-ARBA"/>
</dbReference>
<evidence type="ECO:0000313" key="4">
    <source>
        <dbReference type="Proteomes" id="UP000235392"/>
    </source>
</evidence>
<dbReference type="SUPFAM" id="SSF48371">
    <property type="entry name" value="ARM repeat"/>
    <property type="match status" value="1"/>
</dbReference>
<feature type="compositionally biased region" description="Basic residues" evidence="1">
    <location>
        <begin position="1143"/>
        <end position="1157"/>
    </location>
</feature>
<dbReference type="EMBL" id="PGCI01000656">
    <property type="protein sequence ID" value="PLW22686.1"/>
    <property type="molecule type" value="Genomic_DNA"/>
</dbReference>
<dbReference type="Pfam" id="PF24571">
    <property type="entry name" value="HEAT_SCC3-SA"/>
    <property type="match status" value="1"/>
</dbReference>
<evidence type="ECO:0000313" key="3">
    <source>
        <dbReference type="EMBL" id="PLW22686.1"/>
    </source>
</evidence>
<feature type="compositionally biased region" description="Basic and acidic residues" evidence="1">
    <location>
        <begin position="62"/>
        <end position="77"/>
    </location>
</feature>
<feature type="compositionally biased region" description="Polar residues" evidence="1">
    <location>
        <begin position="9"/>
        <end position="23"/>
    </location>
</feature>
<feature type="region of interest" description="Disordered" evidence="1">
    <location>
        <begin position="1411"/>
        <end position="1644"/>
    </location>
</feature>
<dbReference type="InterPro" id="IPR013721">
    <property type="entry name" value="STAG"/>
</dbReference>
<dbReference type="PROSITE" id="PS51425">
    <property type="entry name" value="SCD"/>
    <property type="match status" value="1"/>
</dbReference>
<feature type="domain" description="SCD" evidence="2">
    <location>
        <begin position="399"/>
        <end position="484"/>
    </location>
</feature>
<feature type="region of interest" description="Disordered" evidence="1">
    <location>
        <begin position="1108"/>
        <end position="1164"/>
    </location>
</feature>
<dbReference type="GO" id="GO:0005634">
    <property type="term" value="C:nucleus"/>
    <property type="evidence" value="ECO:0007669"/>
    <property type="project" value="TreeGrafter"/>
</dbReference>
<feature type="compositionally biased region" description="Low complexity" evidence="1">
    <location>
        <begin position="1411"/>
        <end position="1422"/>
    </location>
</feature>
<dbReference type="InterPro" id="IPR011989">
    <property type="entry name" value="ARM-like"/>
</dbReference>
<sequence>MDSHRRSNRNLSSQQEDNQSGSIHANGHSSKRKSRASSASSNADSPNDLTPKRARVTSKPKSYRDHEDGSDQRSDSPDDHDDFTPKSTARGTATRGRARGRARGRDSAAGDRASGRQSKSKPASKLPAVKKPRKSNAKAQKQNPQAEQDGNETNQQNTEGTTNLQAEYQINQDNDLFNTIRTGASAIQPTLEDWIDVYQGSGEDDEDAKGQAIAQLINFVLRCCGCNCSIDKYKALDIDAVTDTLDTIQETFKTVPSQAYPLIVKSGKSVSKNFRKNLISLTHQLVLLAHSNTLLYDEYFIPSVQSYLVSMSSSTLRSFRHTSTVISLFGFVSPMCELLVSTKKELTSLIRKVEVEAAKKNSSASKLEQLAEWQKRKKQVLKEKAALENLIGEFFDGVFVHRYRDADPSIRVDCVQALGQWMIMVPDYFLEGNYLRYIGWVITDSNKDARNEALRALCALYSKEENIGVMQHFTSRFRPRLIEMATGESDFTTRGLSINIVTQIDRHGLLDYKQRNQIGRLIYHEDSRVRKAASTFFGNLFEEAFDAQKMRLDAANQSSTNGSHKKHESRTAELETQIAFKCLAHLLLKLERAPKSGSMESPEGDGQSSDSEDERPDNDDDPDVAGQHVGSLYQTDMEKGRIDFAVEDLWPKVEVLHDWQSLCHYLLLDHTASINPPQTSSVPAQLPRSSVSLANTDLDGSAENEPHQHSVKDKTTVHDACKLSEPEETILVDVLVASLRKFGSTLTAAEALKMKKRKKKRLNPDATDEEGATTEDEAAVARRAQQSNEDEPENKADLTRSMISLLPKLWSKFTTDPVKLAEVFRIPKLMSLNMYMDLRMVSEFEELWDTMIKHYLKQQHVGTIQVICSTVAHVFSETKSLEHINQAKILKLHEALLSSLSDLMAGEPDLEKDDLSEDQVVSLTLLLTKVACLFRQSDMSPSIKSIDLNGTGPTSPYDGINALAKRAHLAHPSEAKLVEVALEILQLNFTWTSASIYRISLANEASSGVDPPLVPEPGGAASLSEKVEYGIQIRDNLVKILTEYVATSNDDVNEAIKRAAFIHLLNTYLLCQGPLMPEDLRLESDEETQAGWTRFIEREIQEFLADHDQAKDSNQNHPLEDEENEDRDDEQDSDRAQTGPSRNSKKSKKNPAPKSKSKSLANQPKFQVPSVNELHRIEEFDLLITTFAKSIRCGLIHFQHSAVIIQHYTRFHKIFDISVELLIATLNDSIANTPDQNSLVIKCLADVFKASFELYLGPHSYTEDQFIRLSRLLQSVVVVRGARMTYKPRLDSLSAAKLHLDCIQWLVGKATLPEPEPPLMNQLGCMFRGLALLLIGIDGRSCLKIKTEMERLVVESSLSIPASKSWDAYHLYLKRLLFVMAKDPNIKRAARLALQKQGGVEASGAEEDVVNGAANNDDAGADMGPPPAILADKAADKTMRKSKPRPTKAKPKAREASSGLGDDQTSEVEQAAEGRGQKAAVRPTRPRSRARESSCMPSSALSHIRRESSVVSVVIPVGPKRKRIVSERRPTTTTTTPNEAGHTPTSGSTQKRARLSAVVIGKSSTLNSRELEDPRKARNPGAATSSLRKHEEPQKSGKSTTRPDALSSANLPRASNTRARSSSSAASDMSLAAIKRQSRRQLQK</sequence>
<name>A0A2N5TB47_9BASI</name>
<dbReference type="PANTHER" id="PTHR11199:SF0">
    <property type="entry name" value="LD34181P-RELATED"/>
    <property type="match status" value="1"/>
</dbReference>
<feature type="region of interest" description="Disordered" evidence="1">
    <location>
        <begin position="694"/>
        <end position="715"/>
    </location>
</feature>
<feature type="compositionally biased region" description="Polar residues" evidence="1">
    <location>
        <begin position="137"/>
        <end position="148"/>
    </location>
</feature>
<dbReference type="Pfam" id="PF21581">
    <property type="entry name" value="SCD"/>
    <property type="match status" value="1"/>
</dbReference>
<reference evidence="3 4" key="1">
    <citation type="submission" date="2017-11" db="EMBL/GenBank/DDBJ databases">
        <title>De novo assembly and phasing of dikaryotic genomes from two isolates of Puccinia coronata f. sp. avenae, the causal agent of oat crown rust.</title>
        <authorList>
            <person name="Miller M.E."/>
            <person name="Zhang Y."/>
            <person name="Omidvar V."/>
            <person name="Sperschneider J."/>
            <person name="Schwessinger B."/>
            <person name="Raley C."/>
            <person name="Palmer J.M."/>
            <person name="Garnica D."/>
            <person name="Upadhyaya N."/>
            <person name="Rathjen J."/>
            <person name="Taylor J.M."/>
            <person name="Park R.F."/>
            <person name="Dodds P.N."/>
            <person name="Hirsch C.D."/>
            <person name="Kianian S.F."/>
            <person name="Figueroa M."/>
        </authorList>
    </citation>
    <scope>NUCLEOTIDE SEQUENCE [LARGE SCALE GENOMIC DNA]</scope>
    <source>
        <strain evidence="3">12SD80</strain>
    </source>
</reference>
<feature type="compositionally biased region" description="Acidic residues" evidence="1">
    <location>
        <begin position="766"/>
        <end position="778"/>
    </location>
</feature>
<feature type="region of interest" description="Disordered" evidence="1">
    <location>
        <begin position="593"/>
        <end position="627"/>
    </location>
</feature>
<dbReference type="Gene3D" id="1.25.10.10">
    <property type="entry name" value="Leucine-rich Repeat Variant"/>
    <property type="match status" value="1"/>
</dbReference>
<feature type="compositionally biased region" description="Basic and acidic residues" evidence="1">
    <location>
        <begin position="704"/>
        <end position="715"/>
    </location>
</feature>
<feature type="compositionally biased region" description="Low complexity" evidence="1">
    <location>
        <begin position="1613"/>
        <end position="1633"/>
    </location>
</feature>
<feature type="region of interest" description="Disordered" evidence="1">
    <location>
        <begin position="1"/>
        <end position="158"/>
    </location>
</feature>
<proteinExistence type="predicted"/>
<dbReference type="GO" id="GO:0003682">
    <property type="term" value="F:chromatin binding"/>
    <property type="evidence" value="ECO:0007669"/>
    <property type="project" value="TreeGrafter"/>
</dbReference>
<evidence type="ECO:0000256" key="1">
    <source>
        <dbReference type="SAM" id="MobiDB-lite"/>
    </source>
</evidence>
<feature type="compositionally biased region" description="Polar residues" evidence="1">
    <location>
        <begin position="1596"/>
        <end position="1610"/>
    </location>
</feature>
<organism evidence="3 4">
    <name type="scientific">Puccinia coronata f. sp. avenae</name>
    <dbReference type="NCBI Taxonomy" id="200324"/>
    <lineage>
        <taxon>Eukaryota</taxon>
        <taxon>Fungi</taxon>
        <taxon>Dikarya</taxon>
        <taxon>Basidiomycota</taxon>
        <taxon>Pucciniomycotina</taxon>
        <taxon>Pucciniomycetes</taxon>
        <taxon>Pucciniales</taxon>
        <taxon>Pucciniaceae</taxon>
        <taxon>Puccinia</taxon>
    </lineage>
</organism>
<feature type="compositionally biased region" description="Acidic residues" evidence="1">
    <location>
        <begin position="610"/>
        <end position="623"/>
    </location>
</feature>
<dbReference type="InterPro" id="IPR020839">
    <property type="entry name" value="SCD"/>
</dbReference>
<dbReference type="Pfam" id="PF08514">
    <property type="entry name" value="STAG"/>
    <property type="match status" value="1"/>
</dbReference>
<dbReference type="InterPro" id="IPR056396">
    <property type="entry name" value="HEAT_SCC3-SA"/>
</dbReference>
<comment type="caution">
    <text evidence="3">The sequence shown here is derived from an EMBL/GenBank/DDBJ whole genome shotgun (WGS) entry which is preliminary data.</text>
</comment>
<feature type="region of interest" description="Disordered" evidence="1">
    <location>
        <begin position="755"/>
        <end position="796"/>
    </location>
</feature>
<dbReference type="GO" id="GO:0008278">
    <property type="term" value="C:cohesin complex"/>
    <property type="evidence" value="ECO:0007669"/>
    <property type="project" value="TreeGrafter"/>
</dbReference>
<protein>
    <recommendedName>
        <fullName evidence="2">SCD domain-containing protein</fullName>
    </recommendedName>
</protein>
<dbReference type="InterPro" id="IPR039662">
    <property type="entry name" value="Cohesin_Scc3/SA"/>
</dbReference>
<feature type="compositionally biased region" description="Basic residues" evidence="1">
    <location>
        <begin position="1440"/>
        <end position="1451"/>
    </location>
</feature>
<dbReference type="GO" id="GO:0000785">
    <property type="term" value="C:chromatin"/>
    <property type="evidence" value="ECO:0007669"/>
    <property type="project" value="TreeGrafter"/>
</dbReference>